<evidence type="ECO:0000256" key="4">
    <source>
        <dbReference type="SAM" id="Coils"/>
    </source>
</evidence>
<feature type="region of interest" description="Disordered" evidence="5">
    <location>
        <begin position="851"/>
        <end position="931"/>
    </location>
</feature>
<protein>
    <recommendedName>
        <fullName evidence="6">Ig-like domain-containing protein</fullName>
    </recommendedName>
</protein>
<dbReference type="InterPro" id="IPR013098">
    <property type="entry name" value="Ig_I-set"/>
</dbReference>
<organism evidence="7 8">
    <name type="scientific">Littorina saxatilis</name>
    <dbReference type="NCBI Taxonomy" id="31220"/>
    <lineage>
        <taxon>Eukaryota</taxon>
        <taxon>Metazoa</taxon>
        <taxon>Spiralia</taxon>
        <taxon>Lophotrochozoa</taxon>
        <taxon>Mollusca</taxon>
        <taxon>Gastropoda</taxon>
        <taxon>Caenogastropoda</taxon>
        <taxon>Littorinimorpha</taxon>
        <taxon>Littorinoidea</taxon>
        <taxon>Littorinidae</taxon>
        <taxon>Littorina</taxon>
    </lineage>
</organism>
<feature type="region of interest" description="Disordered" evidence="5">
    <location>
        <begin position="637"/>
        <end position="751"/>
    </location>
</feature>
<feature type="compositionally biased region" description="Polar residues" evidence="5">
    <location>
        <begin position="773"/>
        <end position="782"/>
    </location>
</feature>
<dbReference type="SMART" id="SM00409">
    <property type="entry name" value="IG"/>
    <property type="match status" value="1"/>
</dbReference>
<dbReference type="InterPro" id="IPR013783">
    <property type="entry name" value="Ig-like_fold"/>
</dbReference>
<dbReference type="GO" id="GO:0005737">
    <property type="term" value="C:cytoplasm"/>
    <property type="evidence" value="ECO:0007669"/>
    <property type="project" value="UniProtKB-SubCell"/>
</dbReference>
<dbReference type="InterPro" id="IPR003598">
    <property type="entry name" value="Ig_sub2"/>
</dbReference>
<dbReference type="PROSITE" id="PS50835">
    <property type="entry name" value="IG_LIKE"/>
    <property type="match status" value="1"/>
</dbReference>
<feature type="compositionally biased region" description="Low complexity" evidence="5">
    <location>
        <begin position="902"/>
        <end position="923"/>
    </location>
</feature>
<dbReference type="Proteomes" id="UP001374579">
    <property type="component" value="Unassembled WGS sequence"/>
</dbReference>
<feature type="compositionally biased region" description="Polar residues" evidence="5">
    <location>
        <begin position="135"/>
        <end position="155"/>
    </location>
</feature>
<comment type="subcellular location">
    <subcellularLocation>
        <location evidence="1">Cytoplasm</location>
    </subcellularLocation>
</comment>
<dbReference type="AlphaFoldDB" id="A0AAN9BY41"/>
<feature type="region of interest" description="Disordered" evidence="5">
    <location>
        <begin position="127"/>
        <end position="187"/>
    </location>
</feature>
<feature type="region of interest" description="Disordered" evidence="5">
    <location>
        <begin position="407"/>
        <end position="548"/>
    </location>
</feature>
<feature type="domain" description="Ig-like" evidence="6">
    <location>
        <begin position="29"/>
        <end position="118"/>
    </location>
</feature>
<dbReference type="InterPro" id="IPR003599">
    <property type="entry name" value="Ig_sub"/>
</dbReference>
<feature type="compositionally biased region" description="Basic and acidic residues" evidence="5">
    <location>
        <begin position="719"/>
        <end position="735"/>
    </location>
</feature>
<feature type="compositionally biased region" description="Basic and acidic residues" evidence="5">
    <location>
        <begin position="512"/>
        <end position="548"/>
    </location>
</feature>
<reference evidence="7 8" key="1">
    <citation type="submission" date="2024-02" db="EMBL/GenBank/DDBJ databases">
        <title>Chromosome-scale genome assembly of the rough periwinkle Littorina saxatilis.</title>
        <authorList>
            <person name="De Jode A."/>
            <person name="Faria R."/>
            <person name="Formenti G."/>
            <person name="Sims Y."/>
            <person name="Smith T.P."/>
            <person name="Tracey A."/>
            <person name="Wood J.M.D."/>
            <person name="Zagrodzka Z.B."/>
            <person name="Johannesson K."/>
            <person name="Butlin R.K."/>
            <person name="Leder E.H."/>
        </authorList>
    </citation>
    <scope>NUCLEOTIDE SEQUENCE [LARGE SCALE GENOMIC DNA]</scope>
    <source>
        <strain evidence="7">Snail1</strain>
        <tissue evidence="7">Muscle</tissue>
    </source>
</reference>
<evidence type="ECO:0000256" key="2">
    <source>
        <dbReference type="ARBA" id="ARBA00022490"/>
    </source>
</evidence>
<dbReference type="EMBL" id="JBAMIC010000002">
    <property type="protein sequence ID" value="KAK7113503.1"/>
    <property type="molecule type" value="Genomic_DNA"/>
</dbReference>
<feature type="compositionally biased region" description="Low complexity" evidence="5">
    <location>
        <begin position="800"/>
        <end position="823"/>
    </location>
</feature>
<feature type="coiled-coil region" evidence="4">
    <location>
        <begin position="208"/>
        <end position="235"/>
    </location>
</feature>
<keyword evidence="2" id="KW-0963">Cytoplasm</keyword>
<dbReference type="SMART" id="SM00408">
    <property type="entry name" value="IGc2"/>
    <property type="match status" value="1"/>
</dbReference>
<feature type="compositionally biased region" description="Low complexity" evidence="5">
    <location>
        <begin position="409"/>
        <end position="449"/>
    </location>
</feature>
<feature type="region of interest" description="Disordered" evidence="5">
    <location>
        <begin position="950"/>
        <end position="969"/>
    </location>
</feature>
<evidence type="ECO:0000256" key="3">
    <source>
        <dbReference type="ARBA" id="ARBA00023319"/>
    </source>
</evidence>
<evidence type="ECO:0000259" key="6">
    <source>
        <dbReference type="PROSITE" id="PS50835"/>
    </source>
</evidence>
<dbReference type="PANTHER" id="PTHR47633:SF4">
    <property type="entry name" value="MYOPALLADIN ISOFORM X1"/>
    <property type="match status" value="1"/>
</dbReference>
<keyword evidence="8" id="KW-1185">Reference proteome</keyword>
<dbReference type="SUPFAM" id="SSF48726">
    <property type="entry name" value="Immunoglobulin"/>
    <property type="match status" value="1"/>
</dbReference>
<evidence type="ECO:0000313" key="8">
    <source>
        <dbReference type="Proteomes" id="UP001374579"/>
    </source>
</evidence>
<comment type="caution">
    <text evidence="7">The sequence shown here is derived from an EMBL/GenBank/DDBJ whole genome shotgun (WGS) entry which is preliminary data.</text>
</comment>
<dbReference type="InterPro" id="IPR007110">
    <property type="entry name" value="Ig-like_dom"/>
</dbReference>
<dbReference type="Gene3D" id="2.60.40.10">
    <property type="entry name" value="Immunoglobulins"/>
    <property type="match status" value="1"/>
</dbReference>
<gene>
    <name evidence="7" type="ORF">V1264_012777</name>
</gene>
<evidence type="ECO:0000256" key="5">
    <source>
        <dbReference type="SAM" id="MobiDB-lite"/>
    </source>
</evidence>
<feature type="region of interest" description="Disordered" evidence="5">
    <location>
        <begin position="297"/>
        <end position="379"/>
    </location>
</feature>
<evidence type="ECO:0000313" key="7">
    <source>
        <dbReference type="EMBL" id="KAK7113503.1"/>
    </source>
</evidence>
<dbReference type="PANTHER" id="PTHR47633">
    <property type="entry name" value="IMMUNOGLOBULIN"/>
    <property type="match status" value="1"/>
</dbReference>
<dbReference type="InterPro" id="IPR036179">
    <property type="entry name" value="Ig-like_dom_sf"/>
</dbReference>
<feature type="compositionally biased region" description="Acidic residues" evidence="5">
    <location>
        <begin position="955"/>
        <end position="969"/>
    </location>
</feature>
<proteinExistence type="predicted"/>
<keyword evidence="4" id="KW-0175">Coiled coil</keyword>
<name>A0AAN9BY41_9CAEN</name>
<accession>A0AAN9BY41</accession>
<dbReference type="FunFam" id="2.60.40.10:FF:000425">
    <property type="entry name" value="Myosin light chain kinase"/>
    <property type="match status" value="1"/>
</dbReference>
<sequence>MCIALSDKGKAIKYLTVTVKDNKQELKKPEFLKELKDVEVLEGQSVKFRCKVKGYPQPRINWYKDGNLLRSNKSCRIEKFGNRDYILTIDCATMDDDAEYMVLAKNVAGEVRSTAQVIVEPYSENHPWLSKSRSHSISTVNTDSESDRPSSTQLDDSLIYPARSSPFRDSNRSFNTPRSPAPEEEKVDGLVSKVTAARNNVRKEAEGMLAAAEELTALNQHLEDMERHLDNLEGRNSPKSSNPSHDNVDYSALVDEATALQMIEDEKEMGQAAKGVRKMTSNALSVLRAAEEIIEGERKAMESPSSPSPPLSKRDNSAPFPSLTEENNNKSVSLAPELTQSQLTSHSDLNKSVSSGYGTNSMASSAVEDNESVAGSQVSQQEDEFAMYLPSLDDDISGSYREEVSIALSSKKPSGAPFSSSPASSSGSSTLTNSYSSSSSSSAKTVQSSQPTSTPARNSTLDSAVSSSRRPPVSSAVSIDEPDSRLNTMLPDSLASGREAEEEDLVLNFGPKEIDSRTYGRDYEVKPTRQKSVDRKGENEGEGSEHKRWSVSLDSFSPVAQVVNRQPSVEETEEKIYLTAGKMFHLEDRVKELESRVQVEGDQASPRTMAALQDQVAKTAAQVARSEKDVSSIERAVNTLQFSPRSSRGSNSSNSSTPRESIDSGVSSFTPERHERPLPTHMVGQTQEEEVPESRAEYDADSGIELPSVSRLRAMFGSNKKEEDSSEGNFKRESGDTAIHSITARSLSKDQLQKLREAGNTNMTDIIRIRDQPAQSTASVQLRSKPVAAGAGHPDRRSYPQGAASASLSPAQQQQQQKGGPRQNRTPNLPRPAHYQQLDPSKDPVLIYPEEHEEGQNSAASSTPKPTRLRTRSRSPPPRSGTPRPKSAVILTAPSAGLSNHANRPAASRPRAQSSSEASGSQENLATPRIRSGCISARAAFWERRIMQGEATDTNVEEEFPEMVEDSEA</sequence>
<feature type="compositionally biased region" description="Polar residues" evidence="5">
    <location>
        <begin position="450"/>
        <end position="462"/>
    </location>
</feature>
<feature type="region of interest" description="Disordered" evidence="5">
    <location>
        <begin position="763"/>
        <end position="839"/>
    </location>
</feature>
<evidence type="ECO:0000256" key="1">
    <source>
        <dbReference type="ARBA" id="ARBA00004496"/>
    </source>
</evidence>
<dbReference type="Pfam" id="PF07679">
    <property type="entry name" value="I-set"/>
    <property type="match status" value="1"/>
</dbReference>
<feature type="compositionally biased region" description="Low complexity" evidence="5">
    <location>
        <begin position="463"/>
        <end position="478"/>
    </location>
</feature>
<keyword evidence="3" id="KW-0393">Immunoglobulin domain</keyword>
<feature type="compositionally biased region" description="Polar residues" evidence="5">
    <location>
        <begin position="324"/>
        <end position="364"/>
    </location>
</feature>
<feature type="compositionally biased region" description="Low complexity" evidence="5">
    <location>
        <begin position="643"/>
        <end position="659"/>
    </location>
</feature>